<feature type="compositionally biased region" description="Polar residues" evidence="1">
    <location>
        <begin position="58"/>
        <end position="80"/>
    </location>
</feature>
<evidence type="ECO:0000313" key="5">
    <source>
        <dbReference type="Proteomes" id="UP000681720"/>
    </source>
</evidence>
<gene>
    <name evidence="2" type="ORF">BYL167_LOCUS40263</name>
    <name evidence="3" type="ORF">GIL414_LOCUS45280</name>
    <name evidence="4" type="ORF">GIL414_LOCUS47577</name>
</gene>
<accession>A0A8S3AY43</accession>
<comment type="caution">
    <text evidence="3">The sequence shown here is derived from an EMBL/GenBank/DDBJ whole genome shotgun (WGS) entry which is preliminary data.</text>
</comment>
<evidence type="ECO:0000313" key="2">
    <source>
        <dbReference type="EMBL" id="CAF4604226.1"/>
    </source>
</evidence>
<organism evidence="3 5">
    <name type="scientific">Rotaria magnacalcarata</name>
    <dbReference type="NCBI Taxonomy" id="392030"/>
    <lineage>
        <taxon>Eukaryota</taxon>
        <taxon>Metazoa</taxon>
        <taxon>Spiralia</taxon>
        <taxon>Gnathifera</taxon>
        <taxon>Rotifera</taxon>
        <taxon>Eurotatoria</taxon>
        <taxon>Bdelloidea</taxon>
        <taxon>Philodinida</taxon>
        <taxon>Philodinidae</taxon>
        <taxon>Rotaria</taxon>
    </lineage>
</organism>
<feature type="compositionally biased region" description="Low complexity" evidence="1">
    <location>
        <begin position="25"/>
        <end position="40"/>
    </location>
</feature>
<dbReference type="Proteomes" id="UP000681967">
    <property type="component" value="Unassembled WGS sequence"/>
</dbReference>
<dbReference type="EMBL" id="CAJOBJ010152115">
    <property type="protein sequence ID" value="CAF4810929.1"/>
    <property type="molecule type" value="Genomic_DNA"/>
</dbReference>
<dbReference type="EMBL" id="CAJOBH010099153">
    <property type="protein sequence ID" value="CAF4604226.1"/>
    <property type="molecule type" value="Genomic_DNA"/>
</dbReference>
<evidence type="ECO:0000313" key="4">
    <source>
        <dbReference type="EMBL" id="CAF4810929.1"/>
    </source>
</evidence>
<dbReference type="Proteomes" id="UP000681720">
    <property type="component" value="Unassembled WGS sequence"/>
</dbReference>
<protein>
    <submittedName>
        <fullName evidence="3">Uncharacterized protein</fullName>
    </submittedName>
</protein>
<reference evidence="3" key="1">
    <citation type="submission" date="2021-02" db="EMBL/GenBank/DDBJ databases">
        <authorList>
            <person name="Nowell W R."/>
        </authorList>
    </citation>
    <scope>NUCLEOTIDE SEQUENCE</scope>
</reference>
<proteinExistence type="predicted"/>
<feature type="non-terminal residue" evidence="3">
    <location>
        <position position="80"/>
    </location>
</feature>
<feature type="non-terminal residue" evidence="3">
    <location>
        <position position="1"/>
    </location>
</feature>
<evidence type="ECO:0000256" key="1">
    <source>
        <dbReference type="SAM" id="MobiDB-lite"/>
    </source>
</evidence>
<dbReference type="EMBL" id="CAJOBJ010138852">
    <property type="protein sequence ID" value="CAF4754098.1"/>
    <property type="molecule type" value="Genomic_DNA"/>
</dbReference>
<dbReference type="AlphaFoldDB" id="A0A8S3AY43"/>
<feature type="region of interest" description="Disordered" evidence="1">
    <location>
        <begin position="1"/>
        <end position="80"/>
    </location>
</feature>
<name>A0A8S3AY43_9BILA</name>
<sequence length="80" mass="8742">LNPRKWFGTTSNASQKRDKNQNLLTRAPPTAPGTTRATPPINQCRSPTKSKTRVAPTPISNDTNKNTILTSTSITQLQLP</sequence>
<evidence type="ECO:0000313" key="3">
    <source>
        <dbReference type="EMBL" id="CAF4754098.1"/>
    </source>
</evidence>